<dbReference type="OrthoDB" id="5842926at2759"/>
<evidence type="ECO:0000256" key="2">
    <source>
        <dbReference type="SAM" id="MobiDB-lite"/>
    </source>
</evidence>
<keyword evidence="1" id="KW-0175">Coiled coil</keyword>
<gene>
    <name evidence="3" type="ORF">PVAND_000140</name>
</gene>
<keyword evidence="4" id="KW-1185">Reference proteome</keyword>
<evidence type="ECO:0000313" key="4">
    <source>
        <dbReference type="Proteomes" id="UP001107558"/>
    </source>
</evidence>
<evidence type="ECO:0000256" key="1">
    <source>
        <dbReference type="SAM" id="Coils"/>
    </source>
</evidence>
<sequence length="580" mass="65117">MASFYMIFSDEDDEEFGDKNNPMAQNDDEEEANVKYSKHYGSDNVDDEKSSATDSENSKISWEVLLAKLVTAYKVINNQNTIIGRTGFAILISDKSQSLKIILYKSKIDLLSSLVLRPSNKIYVKGNFIQYLDSGSNFWSVLFENANDRDEALRLLEERCTIEREQIDLSKPNNEPSNDDTATGNNGEGVKDNENESQENAKNAEDEDGGGGGESTCDKAVETDPEDKQNKHMKANILARMARMGKRLVPSSNKSGSDMSDSSETESSPKHQPRKPIASSSQSPVLQVAKLQPAPQAHSIAQTVEFKHNHSNHGLISAASSDTSLNLMMMQNTEIRFNLSKLDSKLDKLYDKLDVLSTASSVSSSNNDKNNNDSLREEDIVKLEERLVRAKRENLINKSIIRDLEEKLKSVNSHSVDELNELKVQMKALQNENKNISLEVTEKNKHIEILDNKLKHSIAINEEREVQMKAMEADLREIKSQLNISSRYVQDMESTLATIKKQQESNISKETQTEVTKPLENANATVPSEVVIKEIMNSLYFRLCEKISNLNELKHSEVLKIIGTTIKSETSECLRKTNSS</sequence>
<feature type="compositionally biased region" description="Low complexity" evidence="2">
    <location>
        <begin position="251"/>
        <end position="266"/>
    </location>
</feature>
<reference evidence="3" key="1">
    <citation type="submission" date="2021-03" db="EMBL/GenBank/DDBJ databases">
        <title>Chromosome level genome of the anhydrobiotic midge Polypedilum vanderplanki.</title>
        <authorList>
            <person name="Yoshida Y."/>
            <person name="Kikawada T."/>
            <person name="Gusev O."/>
        </authorList>
    </citation>
    <scope>NUCLEOTIDE SEQUENCE</scope>
    <source>
        <strain evidence="3">NIAS01</strain>
        <tissue evidence="3">Whole body or cell culture</tissue>
    </source>
</reference>
<feature type="region of interest" description="Disordered" evidence="2">
    <location>
        <begin position="166"/>
        <end position="232"/>
    </location>
</feature>
<dbReference type="EMBL" id="JADBJN010000003">
    <property type="protein sequence ID" value="KAG5669849.1"/>
    <property type="molecule type" value="Genomic_DNA"/>
</dbReference>
<name>A0A9J6BIX6_POLVA</name>
<feature type="coiled-coil region" evidence="1">
    <location>
        <begin position="412"/>
        <end position="481"/>
    </location>
</feature>
<organism evidence="3 4">
    <name type="scientific">Polypedilum vanderplanki</name>
    <name type="common">Sleeping chironomid midge</name>
    <dbReference type="NCBI Taxonomy" id="319348"/>
    <lineage>
        <taxon>Eukaryota</taxon>
        <taxon>Metazoa</taxon>
        <taxon>Ecdysozoa</taxon>
        <taxon>Arthropoda</taxon>
        <taxon>Hexapoda</taxon>
        <taxon>Insecta</taxon>
        <taxon>Pterygota</taxon>
        <taxon>Neoptera</taxon>
        <taxon>Endopterygota</taxon>
        <taxon>Diptera</taxon>
        <taxon>Nematocera</taxon>
        <taxon>Chironomoidea</taxon>
        <taxon>Chironomidae</taxon>
        <taxon>Chironominae</taxon>
        <taxon>Polypedilum</taxon>
        <taxon>Polypedilum</taxon>
    </lineage>
</organism>
<comment type="caution">
    <text evidence="3">The sequence shown here is derived from an EMBL/GenBank/DDBJ whole genome shotgun (WGS) entry which is preliminary data.</text>
</comment>
<feature type="compositionally biased region" description="Polar residues" evidence="2">
    <location>
        <begin position="171"/>
        <end position="185"/>
    </location>
</feature>
<proteinExistence type="predicted"/>
<evidence type="ECO:0000313" key="3">
    <source>
        <dbReference type="EMBL" id="KAG5669849.1"/>
    </source>
</evidence>
<protein>
    <submittedName>
        <fullName evidence="3">Uncharacterized protein</fullName>
    </submittedName>
</protein>
<accession>A0A9J6BIX6</accession>
<feature type="region of interest" description="Disordered" evidence="2">
    <location>
        <begin position="246"/>
        <end position="296"/>
    </location>
</feature>
<dbReference type="Proteomes" id="UP001107558">
    <property type="component" value="Chromosome 3"/>
</dbReference>
<feature type="region of interest" description="Disordered" evidence="2">
    <location>
        <begin position="1"/>
        <end position="53"/>
    </location>
</feature>
<feature type="compositionally biased region" description="Basic and acidic residues" evidence="2">
    <location>
        <begin position="216"/>
        <end position="230"/>
    </location>
</feature>
<dbReference type="AlphaFoldDB" id="A0A9J6BIX6"/>